<accession>A0A1R3HG56</accession>
<evidence type="ECO:0000256" key="1">
    <source>
        <dbReference type="SAM" id="MobiDB-lite"/>
    </source>
</evidence>
<evidence type="ECO:0000313" key="3">
    <source>
        <dbReference type="Proteomes" id="UP000187203"/>
    </source>
</evidence>
<feature type="region of interest" description="Disordered" evidence="1">
    <location>
        <begin position="107"/>
        <end position="144"/>
    </location>
</feature>
<gene>
    <name evidence="2" type="ORF">COLO4_29148</name>
</gene>
<dbReference type="Proteomes" id="UP000187203">
    <property type="component" value="Unassembled WGS sequence"/>
</dbReference>
<dbReference type="AlphaFoldDB" id="A0A1R3HG56"/>
<reference evidence="3" key="1">
    <citation type="submission" date="2013-09" db="EMBL/GenBank/DDBJ databases">
        <title>Corchorus olitorius genome sequencing.</title>
        <authorList>
            <person name="Alam M."/>
            <person name="Haque M.S."/>
            <person name="Islam M.S."/>
            <person name="Emdad E.M."/>
            <person name="Islam M.M."/>
            <person name="Ahmed B."/>
            <person name="Halim A."/>
            <person name="Hossen Q.M.M."/>
            <person name="Hossain M.Z."/>
            <person name="Ahmed R."/>
            <person name="Khan M.M."/>
            <person name="Islam R."/>
            <person name="Rashid M.M."/>
            <person name="Khan S.A."/>
            <person name="Rahman M.S."/>
            <person name="Alam M."/>
            <person name="Yahiya A.S."/>
            <person name="Khan M.S."/>
            <person name="Azam M.S."/>
            <person name="Haque T."/>
            <person name="Lashkar M.Z.H."/>
            <person name="Akhand A.I."/>
            <person name="Morshed G."/>
            <person name="Roy S."/>
            <person name="Uddin K.S."/>
            <person name="Rabeya T."/>
            <person name="Hossain A.S."/>
            <person name="Chowdhury A."/>
            <person name="Snigdha A.R."/>
            <person name="Mortoza M.S."/>
            <person name="Matin S.A."/>
            <person name="Hoque S.M.E."/>
            <person name="Islam M.K."/>
            <person name="Roy D.K."/>
            <person name="Haider R."/>
            <person name="Moosa M.M."/>
            <person name="Elias S.M."/>
            <person name="Hasan A.M."/>
            <person name="Jahan S."/>
            <person name="Shafiuddin M."/>
            <person name="Mahmood N."/>
            <person name="Shommy N.S."/>
        </authorList>
    </citation>
    <scope>NUCLEOTIDE SEQUENCE [LARGE SCALE GENOMIC DNA]</scope>
    <source>
        <strain evidence="3">cv. O-4</strain>
    </source>
</reference>
<protein>
    <submittedName>
        <fullName evidence="2">Uncharacterized protein</fullName>
    </submittedName>
</protein>
<evidence type="ECO:0000313" key="2">
    <source>
        <dbReference type="EMBL" id="OMO69294.1"/>
    </source>
</evidence>
<feature type="compositionally biased region" description="Basic residues" evidence="1">
    <location>
        <begin position="111"/>
        <end position="124"/>
    </location>
</feature>
<sequence length="162" mass="18607">MYSSLSLQSLVVYKAFWMEPGVGVLFGMLHNGLILEMSLQSKGCSLYTSGRPTCERYFMIATTTTEHQDHHRLEIYSYTGKLWLLMTSLTNCYRLIGSRVALEEELSRSSQGKKNKKNRKRKCRNNAAIYGPQEEEESKKEVIPARTKWRQVAAADQRAVLH</sequence>
<keyword evidence="3" id="KW-1185">Reference proteome</keyword>
<organism evidence="2 3">
    <name type="scientific">Corchorus olitorius</name>
    <dbReference type="NCBI Taxonomy" id="93759"/>
    <lineage>
        <taxon>Eukaryota</taxon>
        <taxon>Viridiplantae</taxon>
        <taxon>Streptophyta</taxon>
        <taxon>Embryophyta</taxon>
        <taxon>Tracheophyta</taxon>
        <taxon>Spermatophyta</taxon>
        <taxon>Magnoliopsida</taxon>
        <taxon>eudicotyledons</taxon>
        <taxon>Gunneridae</taxon>
        <taxon>Pentapetalae</taxon>
        <taxon>rosids</taxon>
        <taxon>malvids</taxon>
        <taxon>Malvales</taxon>
        <taxon>Malvaceae</taxon>
        <taxon>Grewioideae</taxon>
        <taxon>Apeibeae</taxon>
        <taxon>Corchorus</taxon>
    </lineage>
</organism>
<proteinExistence type="predicted"/>
<dbReference type="EMBL" id="AWUE01020248">
    <property type="protein sequence ID" value="OMO69294.1"/>
    <property type="molecule type" value="Genomic_DNA"/>
</dbReference>
<name>A0A1R3HG56_9ROSI</name>
<comment type="caution">
    <text evidence="2">The sequence shown here is derived from an EMBL/GenBank/DDBJ whole genome shotgun (WGS) entry which is preliminary data.</text>
</comment>